<proteinExistence type="predicted"/>
<name>A0A1V9FNP9_9BACT</name>
<evidence type="ECO:0000313" key="3">
    <source>
        <dbReference type="Proteomes" id="UP000192796"/>
    </source>
</evidence>
<keyword evidence="1" id="KW-0175">Coiled coil</keyword>
<dbReference type="RefSeq" id="WP_081153704.1">
    <property type="nucleotide sequence ID" value="NZ_LVYD01000068.1"/>
</dbReference>
<keyword evidence="3" id="KW-1185">Reference proteome</keyword>
<sequence>MSNQTPLKTHNTEKIRPDFLEKTQQTIQEQQKTIAQLYDLLKETVAENELLRRKVQELEKQLYDQRNSDGYSSTSSWISKIVFTLQQENRPLRSPELISLLEKREPALAEHPNKMQYFSAFLSNAVKYGRIFQQKIKGVRGYYYVLPQWMDVKGHLRPEYEKIML</sequence>
<evidence type="ECO:0000256" key="1">
    <source>
        <dbReference type="SAM" id="Coils"/>
    </source>
</evidence>
<reference evidence="2 3" key="1">
    <citation type="submission" date="2016-03" db="EMBL/GenBank/DDBJ databases">
        <title>Niastella vici sp. nov., isolated from farmland soil.</title>
        <authorList>
            <person name="Chen L."/>
            <person name="Wang D."/>
            <person name="Yang S."/>
            <person name="Wang G."/>
        </authorList>
    </citation>
    <scope>NUCLEOTIDE SEQUENCE [LARGE SCALE GENOMIC DNA]</scope>
    <source>
        <strain evidence="2 3">DJ57</strain>
    </source>
</reference>
<dbReference type="Proteomes" id="UP000192796">
    <property type="component" value="Unassembled WGS sequence"/>
</dbReference>
<dbReference type="OrthoDB" id="677068at2"/>
<comment type="caution">
    <text evidence="2">The sequence shown here is derived from an EMBL/GenBank/DDBJ whole genome shotgun (WGS) entry which is preliminary data.</text>
</comment>
<dbReference type="EMBL" id="LVYD01000068">
    <property type="protein sequence ID" value="OQP59989.1"/>
    <property type="molecule type" value="Genomic_DNA"/>
</dbReference>
<organism evidence="2 3">
    <name type="scientific">Niastella vici</name>
    <dbReference type="NCBI Taxonomy" id="1703345"/>
    <lineage>
        <taxon>Bacteria</taxon>
        <taxon>Pseudomonadati</taxon>
        <taxon>Bacteroidota</taxon>
        <taxon>Chitinophagia</taxon>
        <taxon>Chitinophagales</taxon>
        <taxon>Chitinophagaceae</taxon>
        <taxon>Niastella</taxon>
    </lineage>
</organism>
<gene>
    <name evidence="2" type="ORF">A3860_35030</name>
</gene>
<feature type="coiled-coil region" evidence="1">
    <location>
        <begin position="20"/>
        <end position="68"/>
    </location>
</feature>
<protein>
    <submittedName>
        <fullName evidence="2">Uncharacterized protein</fullName>
    </submittedName>
</protein>
<dbReference type="AlphaFoldDB" id="A0A1V9FNP9"/>
<evidence type="ECO:0000313" key="2">
    <source>
        <dbReference type="EMBL" id="OQP59989.1"/>
    </source>
</evidence>
<accession>A0A1V9FNP9</accession>